<dbReference type="PANTHER" id="PTHR12133:SF2">
    <property type="entry name" value="TRNA (ADENINE(58)-N(1))-METHYLTRANSFERASE CATALYTIC SUBUNIT TRMT61A"/>
    <property type="match status" value="1"/>
</dbReference>
<dbReference type="Proteomes" id="UP000193411">
    <property type="component" value="Unassembled WGS sequence"/>
</dbReference>
<dbReference type="InterPro" id="IPR029063">
    <property type="entry name" value="SAM-dependent_MTases_sf"/>
</dbReference>
<organism evidence="12 13">
    <name type="scientific">Catenaria anguillulae PL171</name>
    <dbReference type="NCBI Taxonomy" id="765915"/>
    <lineage>
        <taxon>Eukaryota</taxon>
        <taxon>Fungi</taxon>
        <taxon>Fungi incertae sedis</taxon>
        <taxon>Blastocladiomycota</taxon>
        <taxon>Blastocladiomycetes</taxon>
        <taxon>Blastocladiales</taxon>
        <taxon>Catenariaceae</taxon>
        <taxon>Catenaria</taxon>
    </lineage>
</organism>
<evidence type="ECO:0000313" key="12">
    <source>
        <dbReference type="EMBL" id="ORZ35121.1"/>
    </source>
</evidence>
<evidence type="ECO:0000256" key="7">
    <source>
        <dbReference type="ARBA" id="ARBA00022694"/>
    </source>
</evidence>
<protein>
    <recommendedName>
        <fullName evidence="3 9">tRNA (adenine(58)-N(1))-methyltransferase catalytic subunit TRM61</fullName>
        <ecNumber evidence="2 9">2.1.1.220</ecNumber>
    </recommendedName>
</protein>
<keyword evidence="8 9" id="KW-0539">Nucleus</keyword>
<dbReference type="Gene3D" id="3.10.330.20">
    <property type="match status" value="1"/>
</dbReference>
<dbReference type="FunFam" id="3.40.50.150:FF:000247">
    <property type="entry name" value="tRNA (adenine(58)-N(1))-methyltransferase catalytic subunit TRM61"/>
    <property type="match status" value="1"/>
</dbReference>
<gene>
    <name evidence="12" type="ORF">BCR44DRAFT_45079</name>
</gene>
<dbReference type="InterPro" id="IPR014816">
    <property type="entry name" value="tRNA_MeTrfase_Gcd14"/>
</dbReference>
<feature type="domain" description="tRNA (adenine(58)-N(1))-methyltransferase catalytic subunit TRM61 C-terminal" evidence="11">
    <location>
        <begin position="64"/>
        <end position="315"/>
    </location>
</feature>
<proteinExistence type="inferred from homology"/>
<sequence length="342" mass="36882">MPFLTLTDTIQAGDLAILYRGHNDLLPLTIVPGEVINGKGGSFKHDDFIGKPWGSKFGGHNGKGHVTILQPTPELWTLSLPHRTQILYQADISIIMMRLRLKPGMKVLESGTGSGSFSHSLVRAVAPAGHLYTFEYHEARASAARDEFNRHGLSHCVTVEHRDVCASGFPPSLDSTCDAAFLDLPAPWEAVPAAARALRTDTTTRICCFSPCIEQVARTADALRAAGFVDVEMVECLLREHDVRTVSMRTADAGRGLKGRRLAKPDGEKAAELVAAGGDEVVRGGEVEGKDVLTTTSVRMRQDARGHTSYLTFATMLPKVVDEVDNGADQPEAEAVADGEQA</sequence>
<dbReference type="CDD" id="cd02440">
    <property type="entry name" value="AdoMet_MTases"/>
    <property type="match status" value="1"/>
</dbReference>
<dbReference type="PROSITE" id="PS51620">
    <property type="entry name" value="SAM_TRM61"/>
    <property type="match status" value="1"/>
</dbReference>
<feature type="binding site" evidence="10">
    <location>
        <position position="183"/>
    </location>
    <ligand>
        <name>S-adenosyl-L-methionine</name>
        <dbReference type="ChEBI" id="CHEBI:59789"/>
    </ligand>
</feature>
<evidence type="ECO:0000256" key="1">
    <source>
        <dbReference type="ARBA" id="ARBA00004123"/>
    </source>
</evidence>
<dbReference type="EC" id="2.1.1.220" evidence="2 9"/>
<evidence type="ECO:0000256" key="4">
    <source>
        <dbReference type="ARBA" id="ARBA00022603"/>
    </source>
</evidence>
<dbReference type="EMBL" id="MCFL01000024">
    <property type="protein sequence ID" value="ORZ35121.1"/>
    <property type="molecule type" value="Genomic_DNA"/>
</dbReference>
<dbReference type="InterPro" id="IPR049470">
    <property type="entry name" value="TRM61_C"/>
</dbReference>
<feature type="binding site" evidence="10">
    <location>
        <position position="135"/>
    </location>
    <ligand>
        <name>S-adenosyl-L-methionine</name>
        <dbReference type="ChEBI" id="CHEBI:59789"/>
    </ligand>
</feature>
<dbReference type="SUPFAM" id="SSF53335">
    <property type="entry name" value="S-adenosyl-L-methionine-dependent methyltransferases"/>
    <property type="match status" value="1"/>
</dbReference>
<evidence type="ECO:0000259" key="11">
    <source>
        <dbReference type="Pfam" id="PF08704"/>
    </source>
</evidence>
<dbReference type="GO" id="GO:0160107">
    <property type="term" value="F:tRNA (adenine(58)-N1)-methyltransferase activity"/>
    <property type="evidence" value="ECO:0007669"/>
    <property type="project" value="UniProtKB-EC"/>
</dbReference>
<dbReference type="STRING" id="765915.A0A1Y2HMV0"/>
<keyword evidence="6 9" id="KW-0949">S-adenosyl-L-methionine</keyword>
<dbReference type="Gene3D" id="3.40.50.150">
    <property type="entry name" value="Vaccinia Virus protein VP39"/>
    <property type="match status" value="1"/>
</dbReference>
<dbReference type="GO" id="GO:0030488">
    <property type="term" value="P:tRNA methylation"/>
    <property type="evidence" value="ECO:0007669"/>
    <property type="project" value="InterPro"/>
</dbReference>
<comment type="catalytic activity">
    <reaction evidence="9">
        <text>adenosine(58) in tRNA + S-adenosyl-L-methionine = N(1)-methyladenosine(58) in tRNA + S-adenosyl-L-homocysteine + H(+)</text>
        <dbReference type="Rhea" id="RHEA:43152"/>
        <dbReference type="Rhea" id="RHEA-COMP:10365"/>
        <dbReference type="Rhea" id="RHEA-COMP:10366"/>
        <dbReference type="ChEBI" id="CHEBI:15378"/>
        <dbReference type="ChEBI" id="CHEBI:57856"/>
        <dbReference type="ChEBI" id="CHEBI:59789"/>
        <dbReference type="ChEBI" id="CHEBI:74411"/>
        <dbReference type="ChEBI" id="CHEBI:74491"/>
        <dbReference type="EC" id="2.1.1.220"/>
    </reaction>
</comment>
<evidence type="ECO:0000256" key="5">
    <source>
        <dbReference type="ARBA" id="ARBA00022679"/>
    </source>
</evidence>
<evidence type="ECO:0000313" key="13">
    <source>
        <dbReference type="Proteomes" id="UP000193411"/>
    </source>
</evidence>
<keyword evidence="13" id="KW-1185">Reference proteome</keyword>
<dbReference type="Pfam" id="PF08704">
    <property type="entry name" value="GCD14"/>
    <property type="match status" value="1"/>
</dbReference>
<comment type="similarity">
    <text evidence="9">Belongs to the class I-like SAM-binding methyltransferase superfamily. TRM61 family.</text>
</comment>
<dbReference type="PIRSF" id="PIRSF017269">
    <property type="entry name" value="GCD14"/>
    <property type="match status" value="1"/>
</dbReference>
<evidence type="ECO:0000256" key="10">
    <source>
        <dbReference type="PIRSR" id="PIRSR017269-1"/>
    </source>
</evidence>
<dbReference type="GO" id="GO:0031515">
    <property type="term" value="C:tRNA (m1A) methyltransferase complex"/>
    <property type="evidence" value="ECO:0007669"/>
    <property type="project" value="UniProtKB-UniRule"/>
</dbReference>
<comment type="function">
    <text evidence="9">Catalytic subunit of tRNA (adenine-N(1)-)-methyltransferase, which catalyzes the formation of N(1)-methyladenine at position 58 (m1A58) in initiator methionyl-tRNA.</text>
</comment>
<dbReference type="OrthoDB" id="1925287at2759"/>
<evidence type="ECO:0000256" key="2">
    <source>
        <dbReference type="ARBA" id="ARBA00012796"/>
    </source>
</evidence>
<dbReference type="PANTHER" id="PTHR12133">
    <property type="entry name" value="TRNA (ADENINE(58)-N(1))-METHYLTRANSFERASE"/>
    <property type="match status" value="1"/>
</dbReference>
<keyword evidence="5 9" id="KW-0808">Transferase</keyword>
<dbReference type="AlphaFoldDB" id="A0A1Y2HMV0"/>
<comment type="caution">
    <text evidence="12">The sequence shown here is derived from an EMBL/GenBank/DDBJ whole genome shotgun (WGS) entry which is preliminary data.</text>
</comment>
<evidence type="ECO:0000256" key="9">
    <source>
        <dbReference type="PIRNR" id="PIRNR017269"/>
    </source>
</evidence>
<evidence type="ECO:0000256" key="3">
    <source>
        <dbReference type="ARBA" id="ARBA00015963"/>
    </source>
</evidence>
<accession>A0A1Y2HMV0</accession>
<evidence type="ECO:0000256" key="8">
    <source>
        <dbReference type="ARBA" id="ARBA00023242"/>
    </source>
</evidence>
<evidence type="ECO:0000256" key="6">
    <source>
        <dbReference type="ARBA" id="ARBA00022691"/>
    </source>
</evidence>
<comment type="subcellular location">
    <subcellularLocation>
        <location evidence="1 9">Nucleus</location>
    </subcellularLocation>
</comment>
<keyword evidence="7 9" id="KW-0819">tRNA processing</keyword>
<name>A0A1Y2HMV0_9FUNG</name>
<keyword evidence="4 9" id="KW-0489">Methyltransferase</keyword>
<reference evidence="12 13" key="1">
    <citation type="submission" date="2016-07" db="EMBL/GenBank/DDBJ databases">
        <title>Pervasive Adenine N6-methylation of Active Genes in Fungi.</title>
        <authorList>
            <consortium name="DOE Joint Genome Institute"/>
            <person name="Mondo S.J."/>
            <person name="Dannebaum R.O."/>
            <person name="Kuo R.C."/>
            <person name="Labutti K."/>
            <person name="Haridas S."/>
            <person name="Kuo A."/>
            <person name="Salamov A."/>
            <person name="Ahrendt S.R."/>
            <person name="Lipzen A."/>
            <person name="Sullivan W."/>
            <person name="Andreopoulos W.B."/>
            <person name="Clum A."/>
            <person name="Lindquist E."/>
            <person name="Daum C."/>
            <person name="Ramamoorthy G.K."/>
            <person name="Gryganskyi A."/>
            <person name="Culley D."/>
            <person name="Magnuson J.K."/>
            <person name="James T.Y."/>
            <person name="O'Malley M.A."/>
            <person name="Stajich J.E."/>
            <person name="Spatafora J.W."/>
            <person name="Visel A."/>
            <person name="Grigoriev I.V."/>
        </authorList>
    </citation>
    <scope>NUCLEOTIDE SEQUENCE [LARGE SCALE GENOMIC DNA]</scope>
    <source>
        <strain evidence="12 13">PL171</strain>
    </source>
</reference>
<dbReference type="GO" id="GO:0005634">
    <property type="term" value="C:nucleus"/>
    <property type="evidence" value="ECO:0007669"/>
    <property type="project" value="UniProtKB-SubCell"/>
</dbReference>